<dbReference type="KEGG" id="paru:CYR75_15140"/>
<evidence type="ECO:0000313" key="1">
    <source>
        <dbReference type="EMBL" id="AUM75763.1"/>
    </source>
</evidence>
<dbReference type="RefSeq" id="WP_101501101.1">
    <property type="nucleotide sequence ID" value="NZ_CP025584.1"/>
</dbReference>
<geneLocation type="plasmid" evidence="2">
    <name>pcba4604-01</name>
</geneLocation>
<sequence>MGIEDATGARDALLLNTDSANWDLYARRVEDRYGLATGSLRPVIDAMAHLLGSGQVAEIDVNPMVKTDVGALLALDSLVVLTPR</sequence>
<gene>
    <name evidence="1" type="ORF">CYR75_15140</name>
</gene>
<organism evidence="1 2">
    <name type="scientific">Paracoccus jeotgali</name>
    <dbReference type="NCBI Taxonomy" id="2065379"/>
    <lineage>
        <taxon>Bacteria</taxon>
        <taxon>Pseudomonadati</taxon>
        <taxon>Pseudomonadota</taxon>
        <taxon>Alphaproteobacteria</taxon>
        <taxon>Rhodobacterales</taxon>
        <taxon>Paracoccaceae</taxon>
        <taxon>Paracoccus</taxon>
    </lineage>
</organism>
<reference evidence="1 2" key="1">
    <citation type="submission" date="2017-12" db="EMBL/GenBank/DDBJ databases">
        <title>Genomic analysis of Paracoccus sp. CBA4604.</title>
        <authorList>
            <person name="Roh S.W."/>
            <person name="Kim J.Y."/>
            <person name="Kim J.S."/>
        </authorList>
    </citation>
    <scope>NUCLEOTIDE SEQUENCE [LARGE SCALE GENOMIC DNA]</scope>
    <source>
        <strain evidence="1 2">CBA4604</strain>
        <plasmid evidence="2">pcba4604-01</plasmid>
    </source>
</reference>
<dbReference type="EMBL" id="CP025584">
    <property type="protein sequence ID" value="AUM75763.1"/>
    <property type="molecule type" value="Genomic_DNA"/>
</dbReference>
<evidence type="ECO:0000313" key="2">
    <source>
        <dbReference type="Proteomes" id="UP000234882"/>
    </source>
</evidence>
<name>A0A2K9MJH4_9RHOB</name>
<keyword evidence="1" id="KW-0614">Plasmid</keyword>
<accession>A0A2K9MJH4</accession>
<keyword evidence="2" id="KW-1185">Reference proteome</keyword>
<dbReference type="AlphaFoldDB" id="A0A2K9MJH4"/>
<protein>
    <submittedName>
        <fullName evidence="1">Uncharacterized protein</fullName>
    </submittedName>
</protein>
<proteinExistence type="predicted"/>
<dbReference type="Proteomes" id="UP000234882">
    <property type="component" value="Plasmid pCBA4604-01"/>
</dbReference>